<name>A0ACA9Y1K4_9ASCO</name>
<protein>
    <submittedName>
        <fullName evidence="1">Uncharacterized protein</fullName>
    </submittedName>
</protein>
<evidence type="ECO:0000313" key="1">
    <source>
        <dbReference type="EMBL" id="CAH6718833.1"/>
    </source>
</evidence>
<sequence length="78" mass="9078">METSFNIQYDCINLSLLDYNLLISPCKTFLSDSKSLPNELYLIDIDNETHNEIQEEIFTIDEVKIAGYQSEDSSYIEF</sequence>
<organism evidence="1 2">
    <name type="scientific">[Candida] jaroonii</name>
    <dbReference type="NCBI Taxonomy" id="467808"/>
    <lineage>
        <taxon>Eukaryota</taxon>
        <taxon>Fungi</taxon>
        <taxon>Dikarya</taxon>
        <taxon>Ascomycota</taxon>
        <taxon>Saccharomycotina</taxon>
        <taxon>Pichiomycetes</taxon>
        <taxon>Debaryomycetaceae</taxon>
        <taxon>Yamadazyma</taxon>
    </lineage>
</organism>
<evidence type="ECO:0000313" key="2">
    <source>
        <dbReference type="Proteomes" id="UP001152531"/>
    </source>
</evidence>
<proteinExistence type="predicted"/>
<reference evidence="1" key="1">
    <citation type="submission" date="2022-06" db="EMBL/GenBank/DDBJ databases">
        <authorList>
            <person name="Legras J.-L."/>
            <person name="Devillers H."/>
            <person name="Grondin C."/>
        </authorList>
    </citation>
    <scope>NUCLEOTIDE SEQUENCE</scope>
    <source>
        <strain evidence="1">CLIB 1444</strain>
    </source>
</reference>
<gene>
    <name evidence="1" type="ORF">CLIB1444_01S15522</name>
</gene>
<dbReference type="Proteomes" id="UP001152531">
    <property type="component" value="Unassembled WGS sequence"/>
</dbReference>
<dbReference type="EMBL" id="CALSDN010000001">
    <property type="protein sequence ID" value="CAH6718833.1"/>
    <property type="molecule type" value="Genomic_DNA"/>
</dbReference>
<keyword evidence="2" id="KW-1185">Reference proteome</keyword>
<accession>A0ACA9Y1K4</accession>
<comment type="caution">
    <text evidence="1">The sequence shown here is derived from an EMBL/GenBank/DDBJ whole genome shotgun (WGS) entry which is preliminary data.</text>
</comment>